<evidence type="ECO:0000259" key="1">
    <source>
        <dbReference type="Pfam" id="PF13619"/>
    </source>
</evidence>
<dbReference type="EMBL" id="CP033367">
    <property type="protein sequence ID" value="QKD05454.1"/>
    <property type="molecule type" value="Genomic_DNA"/>
</dbReference>
<gene>
    <name evidence="2" type="ORF">EB235_31510</name>
</gene>
<dbReference type="InterPro" id="IPR025309">
    <property type="entry name" value="KTSC_dom"/>
</dbReference>
<dbReference type="AlphaFoldDB" id="A0A6M7WZ70"/>
<accession>A0A6M7WZ70</accession>
<feature type="domain" description="KTSC" evidence="1">
    <location>
        <begin position="3"/>
        <end position="60"/>
    </location>
</feature>
<sequence>MPSTAIRNTQYDPGTRTLSVWFTPSGNRYDYADVAPATYAAFMKASSKGRFFNEFIRDRYSYRRVA</sequence>
<reference evidence="2 3" key="1">
    <citation type="submission" date="2018-10" db="EMBL/GenBank/DDBJ databases">
        <authorList>
            <person name="Perry B.J."/>
            <person name="Sullivan J.T."/>
            <person name="Murphy R.J.T."/>
            <person name="Ramsay J.P."/>
            <person name="Ronson C.W."/>
        </authorList>
    </citation>
    <scope>NUCLEOTIDE SEQUENCE [LARGE SCALE GENOMIC DNA]</scope>
    <source>
        <strain evidence="2 3">R88b</strain>
    </source>
</reference>
<proteinExistence type="predicted"/>
<protein>
    <submittedName>
        <fullName evidence="2">KTSC domain-containing protein</fullName>
    </submittedName>
</protein>
<evidence type="ECO:0000313" key="3">
    <source>
        <dbReference type="Proteomes" id="UP000503017"/>
    </source>
</evidence>
<name>A0A6M7WZ70_RHILI</name>
<evidence type="ECO:0000313" key="2">
    <source>
        <dbReference type="EMBL" id="QKD05454.1"/>
    </source>
</evidence>
<dbReference type="Pfam" id="PF13619">
    <property type="entry name" value="KTSC"/>
    <property type="match status" value="1"/>
</dbReference>
<organism evidence="2 3">
    <name type="scientific">Mesorhizobium loti R88b</name>
    <dbReference type="NCBI Taxonomy" id="935548"/>
    <lineage>
        <taxon>Bacteria</taxon>
        <taxon>Pseudomonadati</taxon>
        <taxon>Pseudomonadota</taxon>
        <taxon>Alphaproteobacteria</taxon>
        <taxon>Hyphomicrobiales</taxon>
        <taxon>Phyllobacteriaceae</taxon>
        <taxon>Mesorhizobium</taxon>
    </lineage>
</organism>
<dbReference type="Proteomes" id="UP000503017">
    <property type="component" value="Chromosome"/>
</dbReference>